<dbReference type="InterPro" id="IPR004356">
    <property type="entry name" value="Adhesin_operon_reg_prot"/>
</dbReference>
<name>A0ABR5L3M0_PSESG</name>
<proteinExistence type="predicted"/>
<evidence type="ECO:0008006" key="5">
    <source>
        <dbReference type="Google" id="ProtNLM"/>
    </source>
</evidence>
<dbReference type="Gene3D" id="1.10.10.2690">
    <property type="match status" value="1"/>
</dbReference>
<sequence>MAALLRFTGIRGEAILAALRSYFIDGRKQVELCRVFNIKPSLLSRKVGDLNKIHTLAKDASKFYL</sequence>
<dbReference type="Proteomes" id="UP000037836">
    <property type="component" value="Unassembled WGS sequence"/>
</dbReference>
<keyword evidence="1" id="KW-0805">Transcription regulation</keyword>
<dbReference type="Pfam" id="PF03333">
    <property type="entry name" value="PapB"/>
    <property type="match status" value="1"/>
</dbReference>
<organism evidence="3 4">
    <name type="scientific">Pseudomonas savastanoi pv. glycinea</name>
    <name type="common">Pseudomonas syringae pv. glycinea</name>
    <dbReference type="NCBI Taxonomy" id="318"/>
    <lineage>
        <taxon>Bacteria</taxon>
        <taxon>Pseudomonadati</taxon>
        <taxon>Pseudomonadota</taxon>
        <taxon>Gammaproteobacteria</taxon>
        <taxon>Pseudomonadales</taxon>
        <taxon>Pseudomonadaceae</taxon>
        <taxon>Pseudomonas</taxon>
    </lineage>
</organism>
<keyword evidence="2" id="KW-0804">Transcription</keyword>
<protein>
    <recommendedName>
        <fullName evidence="5">Transcriptional regulator</fullName>
    </recommendedName>
</protein>
<comment type="caution">
    <text evidence="3">The sequence shown here is derived from an EMBL/GenBank/DDBJ whole genome shotgun (WGS) entry which is preliminary data.</text>
</comment>
<reference evidence="3 4" key="1">
    <citation type="submission" date="2015-10" db="EMBL/GenBank/DDBJ databases">
        <title>Comparative genomics and high-throughput reverse genetic screens identify a new phytobacterial MAMP and an Arabidopsis receptor required for immune elicitation.</title>
        <authorList>
            <person name="Mott G.A."/>
            <person name="Thakur S."/>
            <person name="Wang P.W."/>
            <person name="Desveaux D."/>
            <person name="Guttman D.S."/>
        </authorList>
    </citation>
    <scope>NUCLEOTIDE SEQUENCE [LARGE SCALE GENOMIC DNA]</scope>
    <source>
        <strain evidence="3 4">BR1</strain>
    </source>
</reference>
<evidence type="ECO:0000256" key="1">
    <source>
        <dbReference type="ARBA" id="ARBA00023015"/>
    </source>
</evidence>
<evidence type="ECO:0000256" key="2">
    <source>
        <dbReference type="ARBA" id="ARBA00023163"/>
    </source>
</evidence>
<dbReference type="EMBL" id="LGLO01000107">
    <property type="protein sequence ID" value="KPC38987.1"/>
    <property type="molecule type" value="Genomic_DNA"/>
</dbReference>
<gene>
    <name evidence="3" type="ORF">AC496_2129</name>
</gene>
<evidence type="ECO:0000313" key="4">
    <source>
        <dbReference type="Proteomes" id="UP000037836"/>
    </source>
</evidence>
<dbReference type="InterPro" id="IPR053721">
    <property type="entry name" value="Fimbrial_Adhesin_Reg"/>
</dbReference>
<evidence type="ECO:0000313" key="3">
    <source>
        <dbReference type="EMBL" id="KPC38987.1"/>
    </source>
</evidence>
<accession>A0ABR5L3M0</accession>
<keyword evidence="4" id="KW-1185">Reference proteome</keyword>